<accession>A0A8J3BXA3</accession>
<dbReference type="Proteomes" id="UP000656042">
    <property type="component" value="Unassembled WGS sequence"/>
</dbReference>
<evidence type="ECO:0000313" key="1">
    <source>
        <dbReference type="EMBL" id="GGK86890.1"/>
    </source>
</evidence>
<dbReference type="SUPFAM" id="SSF101478">
    <property type="entry name" value="ADP-ribosylglycohydrolase"/>
    <property type="match status" value="1"/>
</dbReference>
<proteinExistence type="predicted"/>
<sequence>MAQTLTLPAARGLLLGLLLGDAVGSANGRVAAAGSLPAGTGGQLACWTMEGLIRSHVRGVQRGVTDPVAMLLSGYARWAAVRGERPGPVDGWLAGVPALAQRRGAGLAALAPSPATGGPDAYALIPALPIGLCDWWPGLARQIAAGMRSGPAVGAAGLAAELVGALARGEALDAAVRTASLAAAPGQAGSGQAGLGQAGSGTADVDLARAVALARTGNGEPDIIRGLAPRPSAVNALTGGVYAAATAGEPGGIRAALLLAASTQDGGHTATVTGALLGLMHGPDRLPLDWLGRLELVWPGDTLARDLVRQADERPADGPWWERYPGA</sequence>
<dbReference type="InterPro" id="IPR036705">
    <property type="entry name" value="Ribosyl_crysJ1_sf"/>
</dbReference>
<dbReference type="RefSeq" id="WP_189078972.1">
    <property type="nucleotide sequence ID" value="NZ_BMMX01000006.1"/>
</dbReference>
<protein>
    <submittedName>
        <fullName evidence="1">ADP-ribosylglycohydrolase</fullName>
    </submittedName>
</protein>
<keyword evidence="2" id="KW-1185">Reference proteome</keyword>
<dbReference type="EMBL" id="BMMX01000006">
    <property type="protein sequence ID" value="GGK86890.1"/>
    <property type="molecule type" value="Genomic_DNA"/>
</dbReference>
<organism evidence="1 2">
    <name type="scientific">Mangrovihabitans endophyticus</name>
    <dbReference type="NCBI Taxonomy" id="1751298"/>
    <lineage>
        <taxon>Bacteria</taxon>
        <taxon>Bacillati</taxon>
        <taxon>Actinomycetota</taxon>
        <taxon>Actinomycetes</taxon>
        <taxon>Micromonosporales</taxon>
        <taxon>Micromonosporaceae</taxon>
        <taxon>Mangrovihabitans</taxon>
    </lineage>
</organism>
<evidence type="ECO:0000313" key="2">
    <source>
        <dbReference type="Proteomes" id="UP000656042"/>
    </source>
</evidence>
<name>A0A8J3BXA3_9ACTN</name>
<reference evidence="1" key="2">
    <citation type="submission" date="2020-09" db="EMBL/GenBank/DDBJ databases">
        <authorList>
            <person name="Sun Q."/>
            <person name="Zhou Y."/>
        </authorList>
    </citation>
    <scope>NUCLEOTIDE SEQUENCE</scope>
    <source>
        <strain evidence="1">CGMCC 4.7299</strain>
    </source>
</reference>
<dbReference type="Gene3D" id="1.10.4080.10">
    <property type="entry name" value="ADP-ribosylation/Crystallin J1"/>
    <property type="match status" value="1"/>
</dbReference>
<reference evidence="1" key="1">
    <citation type="journal article" date="2014" name="Int. J. Syst. Evol. Microbiol.">
        <title>Complete genome sequence of Corynebacterium casei LMG S-19264T (=DSM 44701T), isolated from a smear-ripened cheese.</title>
        <authorList>
            <consortium name="US DOE Joint Genome Institute (JGI-PGF)"/>
            <person name="Walter F."/>
            <person name="Albersmeier A."/>
            <person name="Kalinowski J."/>
            <person name="Ruckert C."/>
        </authorList>
    </citation>
    <scope>NUCLEOTIDE SEQUENCE</scope>
    <source>
        <strain evidence="1">CGMCC 4.7299</strain>
    </source>
</reference>
<comment type="caution">
    <text evidence="1">The sequence shown here is derived from an EMBL/GenBank/DDBJ whole genome shotgun (WGS) entry which is preliminary data.</text>
</comment>
<gene>
    <name evidence="1" type="ORF">GCM10012284_21310</name>
</gene>
<dbReference type="AlphaFoldDB" id="A0A8J3BXA3"/>